<gene>
    <name evidence="1" type="ORF">LTR05_004795</name>
</gene>
<organism evidence="1 2">
    <name type="scientific">Lithohypha guttulata</name>
    <dbReference type="NCBI Taxonomy" id="1690604"/>
    <lineage>
        <taxon>Eukaryota</taxon>
        <taxon>Fungi</taxon>
        <taxon>Dikarya</taxon>
        <taxon>Ascomycota</taxon>
        <taxon>Pezizomycotina</taxon>
        <taxon>Eurotiomycetes</taxon>
        <taxon>Chaetothyriomycetidae</taxon>
        <taxon>Chaetothyriales</taxon>
        <taxon>Trichomeriaceae</taxon>
        <taxon>Lithohypha</taxon>
    </lineage>
</organism>
<comment type="caution">
    <text evidence="1">The sequence shown here is derived from an EMBL/GenBank/DDBJ whole genome shotgun (WGS) entry which is preliminary data.</text>
</comment>
<dbReference type="Proteomes" id="UP001309876">
    <property type="component" value="Unassembled WGS sequence"/>
</dbReference>
<accession>A0AAN7T0M1</accession>
<dbReference type="AlphaFoldDB" id="A0AAN7T0M1"/>
<proteinExistence type="predicted"/>
<keyword evidence="2" id="KW-1185">Reference proteome</keyword>
<sequence length="91" mass="10075">MARVLSKLRQGQQWLKTKLKWQQRSASLGQAPASEERGVNIGAPTDFRRADVTLGTDCEGRPVLVEQAREDAQAMFNASKKTDSSEKEVVS</sequence>
<evidence type="ECO:0000313" key="1">
    <source>
        <dbReference type="EMBL" id="KAK5085510.1"/>
    </source>
</evidence>
<evidence type="ECO:0000313" key="2">
    <source>
        <dbReference type="Proteomes" id="UP001309876"/>
    </source>
</evidence>
<protein>
    <submittedName>
        <fullName evidence="1">Uncharacterized protein</fullName>
    </submittedName>
</protein>
<name>A0AAN7T0M1_9EURO</name>
<dbReference type="EMBL" id="JAVRRJ010000004">
    <property type="protein sequence ID" value="KAK5085510.1"/>
    <property type="molecule type" value="Genomic_DNA"/>
</dbReference>
<reference evidence="1 2" key="1">
    <citation type="submission" date="2023-08" db="EMBL/GenBank/DDBJ databases">
        <title>Black Yeasts Isolated from many extreme environments.</title>
        <authorList>
            <person name="Coleine C."/>
            <person name="Stajich J.E."/>
            <person name="Selbmann L."/>
        </authorList>
    </citation>
    <scope>NUCLEOTIDE SEQUENCE [LARGE SCALE GENOMIC DNA]</scope>
    <source>
        <strain evidence="1 2">CCFEE 5910</strain>
    </source>
</reference>